<dbReference type="Gene3D" id="2.120.10.30">
    <property type="entry name" value="TolB, C-terminal domain"/>
    <property type="match status" value="1"/>
</dbReference>
<feature type="chain" id="PRO_5010335272" description="S9 family peptidase" evidence="1">
    <location>
        <begin position="20"/>
        <end position="290"/>
    </location>
</feature>
<dbReference type="Proteomes" id="UP000181790">
    <property type="component" value="Unassembled WGS sequence"/>
</dbReference>
<organism evidence="2 3">
    <name type="scientific">Arsenicibacter rosenii</name>
    <dbReference type="NCBI Taxonomy" id="1750698"/>
    <lineage>
        <taxon>Bacteria</taxon>
        <taxon>Pseudomonadati</taxon>
        <taxon>Bacteroidota</taxon>
        <taxon>Cytophagia</taxon>
        <taxon>Cytophagales</taxon>
        <taxon>Spirosomataceae</taxon>
        <taxon>Arsenicibacter</taxon>
    </lineage>
</organism>
<feature type="signal peptide" evidence="1">
    <location>
        <begin position="1"/>
        <end position="19"/>
    </location>
</feature>
<protein>
    <recommendedName>
        <fullName evidence="4">S9 family peptidase</fullName>
    </recommendedName>
</protein>
<dbReference type="AlphaFoldDB" id="A0A1S2VPQ8"/>
<accession>A0A1S2VPQ8</accession>
<proteinExistence type="predicted"/>
<keyword evidence="3" id="KW-1185">Reference proteome</keyword>
<reference evidence="2 3" key="1">
    <citation type="submission" date="2016-10" db="EMBL/GenBank/DDBJ databases">
        <title>Arsenicibacter rosenii gen. nov., sp. nov., an efficient arsenic-methylating bacterium isolated from an arsenic-contaminated paddy soil.</title>
        <authorList>
            <person name="Huang K."/>
        </authorList>
    </citation>
    <scope>NUCLEOTIDE SEQUENCE [LARGE SCALE GENOMIC DNA]</scope>
    <source>
        <strain evidence="2 3">SM-1</strain>
    </source>
</reference>
<dbReference type="SUPFAM" id="SSF69304">
    <property type="entry name" value="Tricorn protease N-terminal domain"/>
    <property type="match status" value="1"/>
</dbReference>
<evidence type="ECO:0008006" key="4">
    <source>
        <dbReference type="Google" id="ProtNLM"/>
    </source>
</evidence>
<sequence>MEMKSLLVLLGLLPALACAQNGTDVYLMRVTSANGIPALSDPANISNKTGYDNQPFFHPSKPLLYYTSMMPDNQTDIMVYDLSTGTRTQLTKTPDSEYSPTVLPNQRDLSCIVQRKASGDQDLVAYSLADPNTTRLIFASQKTGKIGYQAWINDNEAVAFVLGEPNALHYFDLKAGTDAVIAPQIGRSLHKIPGRNTFSFVQQTGNRWIVREFDPKTKKLTDLTDSDPDSEHYNAWTPDGMLLESRGTQLWAFTPKTKVWTRVPLPADLPAKKISRLAVRDGFLAIVLDE</sequence>
<comment type="caution">
    <text evidence="2">The sequence shown here is derived from an EMBL/GenBank/DDBJ whole genome shotgun (WGS) entry which is preliminary data.</text>
</comment>
<evidence type="ECO:0000313" key="2">
    <source>
        <dbReference type="EMBL" id="OIN60757.1"/>
    </source>
</evidence>
<dbReference type="InterPro" id="IPR011042">
    <property type="entry name" value="6-blade_b-propeller_TolB-like"/>
</dbReference>
<evidence type="ECO:0000313" key="3">
    <source>
        <dbReference type="Proteomes" id="UP000181790"/>
    </source>
</evidence>
<keyword evidence="1" id="KW-0732">Signal</keyword>
<dbReference type="PANTHER" id="PTHR36842">
    <property type="entry name" value="PROTEIN TOLB HOMOLOG"/>
    <property type="match status" value="1"/>
</dbReference>
<dbReference type="EMBL" id="MORL01000001">
    <property type="protein sequence ID" value="OIN60757.1"/>
    <property type="molecule type" value="Genomic_DNA"/>
</dbReference>
<gene>
    <name evidence="2" type="ORF">BLX24_01245</name>
</gene>
<evidence type="ECO:0000256" key="1">
    <source>
        <dbReference type="SAM" id="SignalP"/>
    </source>
</evidence>
<name>A0A1S2VPQ8_9BACT</name>